<name>A0A1H4YGN7_PSEAG</name>
<evidence type="ECO:0000313" key="2">
    <source>
        <dbReference type="Proteomes" id="UP000242849"/>
    </source>
</evidence>
<dbReference type="PANTHER" id="PTHR17985">
    <property type="entry name" value="SER/THR-RICH PROTEIN T10 IN DGCR REGION"/>
    <property type="match status" value="1"/>
</dbReference>
<dbReference type="Proteomes" id="UP000242849">
    <property type="component" value="Unassembled WGS sequence"/>
</dbReference>
<dbReference type="OrthoDB" id="4380123at2"/>
<protein>
    <submittedName>
        <fullName evidence="1">Uncharacterized conserved protein, contains NRDE domain</fullName>
    </submittedName>
</protein>
<reference evidence="2" key="1">
    <citation type="submission" date="2016-10" db="EMBL/GenBank/DDBJ databases">
        <authorList>
            <person name="Varghese N."/>
            <person name="Submissions S."/>
        </authorList>
    </citation>
    <scope>NUCLEOTIDE SEQUENCE [LARGE SCALE GENOMIC DNA]</scope>
    <source>
        <strain evidence="2">DSM 12111</strain>
    </source>
</reference>
<dbReference type="InterPro" id="IPR008551">
    <property type="entry name" value="TANGO2"/>
</dbReference>
<dbReference type="PANTHER" id="PTHR17985:SF8">
    <property type="entry name" value="TRANSPORT AND GOLGI ORGANIZATION PROTEIN 2 HOMOLOG"/>
    <property type="match status" value="1"/>
</dbReference>
<evidence type="ECO:0000313" key="1">
    <source>
        <dbReference type="EMBL" id="SED17037.1"/>
    </source>
</evidence>
<organism evidence="1 2">
    <name type="scientific">Pseudomonas anguilliseptica</name>
    <dbReference type="NCBI Taxonomy" id="53406"/>
    <lineage>
        <taxon>Bacteria</taxon>
        <taxon>Pseudomonadati</taxon>
        <taxon>Pseudomonadota</taxon>
        <taxon>Gammaproteobacteria</taxon>
        <taxon>Pseudomonadales</taxon>
        <taxon>Pseudomonadaceae</taxon>
        <taxon>Pseudomonas</taxon>
    </lineage>
</organism>
<gene>
    <name evidence="1" type="ORF">SAMN05421553_2159</name>
</gene>
<keyword evidence="2" id="KW-1185">Reference proteome</keyword>
<dbReference type="EMBL" id="FNSC01000001">
    <property type="protein sequence ID" value="SED17037.1"/>
    <property type="molecule type" value="Genomic_DNA"/>
</dbReference>
<dbReference type="Pfam" id="PF05742">
    <property type="entry name" value="TANGO2"/>
    <property type="match status" value="1"/>
</dbReference>
<dbReference type="Gene3D" id="3.60.60.10">
    <property type="entry name" value="Penicillin V Acylase, Chain A"/>
    <property type="match status" value="1"/>
</dbReference>
<dbReference type="AlphaFoldDB" id="A0A1H4YGN7"/>
<proteinExistence type="predicted"/>
<dbReference type="RefSeq" id="WP_090380200.1">
    <property type="nucleotide sequence ID" value="NZ_CP156749.1"/>
</dbReference>
<dbReference type="STRING" id="53406.SAMN05421553_2159"/>
<sequence length="248" mass="26833">MCLIVLAWRPGHAQPLLLAANRDEFYERPSQPLAEWPDVPGVIAGRDLQAGGTWLGVGPDGRFAALTNIRDPGQAQGGRSRGELPVAFLAGSHSIEDFLHNLHEQRRHYSGFNLLLGDSQQLWHFNSLNGRAKPLAEGVHGLSNADLDTPWPKLQRAKQALHNGLHQPHPQMLLKLLADPTRAADAELPQTGIGLTGERLLSSIFIASVTYGTRASTALIVKADGSRVLAERTFGSNGNCLGEVVLQC</sequence>
<accession>A0A1H4YGN7</accession>